<proteinExistence type="predicted"/>
<evidence type="ECO:0000313" key="3">
    <source>
        <dbReference type="Proteomes" id="UP000198859"/>
    </source>
</evidence>
<dbReference type="SUPFAM" id="SSF46955">
    <property type="entry name" value="Putative DNA-binding domain"/>
    <property type="match status" value="1"/>
</dbReference>
<organism evidence="2 3">
    <name type="scientific">Nocardioides scoriae</name>
    <dbReference type="NCBI Taxonomy" id="642780"/>
    <lineage>
        <taxon>Bacteria</taxon>
        <taxon>Bacillati</taxon>
        <taxon>Actinomycetota</taxon>
        <taxon>Actinomycetes</taxon>
        <taxon>Propionibacteriales</taxon>
        <taxon>Nocardioidaceae</taxon>
        <taxon>Nocardioides</taxon>
    </lineage>
</organism>
<reference evidence="3" key="1">
    <citation type="submission" date="2016-10" db="EMBL/GenBank/DDBJ databases">
        <authorList>
            <person name="Varghese N."/>
            <person name="Submissions S."/>
        </authorList>
    </citation>
    <scope>NUCLEOTIDE SEQUENCE [LARGE SCALE GENOMIC DNA]</scope>
    <source>
        <strain evidence="3">DSM 22127</strain>
    </source>
</reference>
<dbReference type="InterPro" id="IPR009061">
    <property type="entry name" value="DNA-bd_dom_put_sf"/>
</dbReference>
<dbReference type="EMBL" id="LT629757">
    <property type="protein sequence ID" value="SDR75742.1"/>
    <property type="molecule type" value="Genomic_DNA"/>
</dbReference>
<dbReference type="RefSeq" id="WP_231916992.1">
    <property type="nucleotide sequence ID" value="NZ_LT629757.1"/>
</dbReference>
<evidence type="ECO:0000259" key="1">
    <source>
        <dbReference type="Pfam" id="PF12728"/>
    </source>
</evidence>
<protein>
    <submittedName>
        <fullName evidence="2">Helix-turn-helix domain-containing protein</fullName>
    </submittedName>
</protein>
<keyword evidence="3" id="KW-1185">Reference proteome</keyword>
<evidence type="ECO:0000313" key="2">
    <source>
        <dbReference type="EMBL" id="SDR75742.1"/>
    </source>
</evidence>
<dbReference type="AlphaFoldDB" id="A0A1H1LN62"/>
<dbReference type="Proteomes" id="UP000198859">
    <property type="component" value="Chromosome I"/>
</dbReference>
<feature type="domain" description="Helix-turn-helix" evidence="1">
    <location>
        <begin position="16"/>
        <end position="63"/>
    </location>
</feature>
<name>A0A1H1LN62_9ACTN</name>
<sequence length="68" mass="7516">MVEADAPSRFEALWSVHETATYLGLAAATLYGWRGRGYGPPGYRLGNKVRYRPDEVRAWVAGQTSQAS</sequence>
<gene>
    <name evidence="2" type="ORF">SAMN04488570_0283</name>
</gene>
<dbReference type="Pfam" id="PF12728">
    <property type="entry name" value="HTH_17"/>
    <property type="match status" value="1"/>
</dbReference>
<dbReference type="STRING" id="642780.SAMN04488570_0283"/>
<dbReference type="InterPro" id="IPR041657">
    <property type="entry name" value="HTH_17"/>
</dbReference>
<accession>A0A1H1LN62</accession>